<dbReference type="AlphaFoldDB" id="A0A7W8LQ47"/>
<evidence type="ECO:0000259" key="1">
    <source>
        <dbReference type="Pfam" id="PF13700"/>
    </source>
</evidence>
<accession>A0A7W8LQ47</accession>
<organism evidence="2 3">
    <name type="scientific">Deinococcus budaensis</name>
    <dbReference type="NCBI Taxonomy" id="1665626"/>
    <lineage>
        <taxon>Bacteria</taxon>
        <taxon>Thermotogati</taxon>
        <taxon>Deinococcota</taxon>
        <taxon>Deinococci</taxon>
        <taxon>Deinococcales</taxon>
        <taxon>Deinococcaceae</taxon>
        <taxon>Deinococcus</taxon>
    </lineage>
</organism>
<dbReference type="Proteomes" id="UP000525389">
    <property type="component" value="Unassembled WGS sequence"/>
</dbReference>
<dbReference type="RefSeq" id="WP_246363238.1">
    <property type="nucleotide sequence ID" value="NZ_JACHFN010000005.1"/>
</dbReference>
<evidence type="ECO:0000313" key="2">
    <source>
        <dbReference type="EMBL" id="MBB5234364.1"/>
    </source>
</evidence>
<proteinExistence type="predicted"/>
<gene>
    <name evidence="2" type="ORF">HNQ09_001802</name>
</gene>
<dbReference type="Pfam" id="PF13700">
    <property type="entry name" value="DUF4158"/>
    <property type="match status" value="1"/>
</dbReference>
<keyword evidence="3" id="KW-1185">Reference proteome</keyword>
<dbReference type="InterPro" id="IPR025296">
    <property type="entry name" value="DUF4158"/>
</dbReference>
<protein>
    <recommendedName>
        <fullName evidence="1">DUF4158 domain-containing protein</fullName>
    </recommendedName>
</protein>
<sequence length="151" mass="16804">MQQHWTVEDLIDDWTLLPAEQALLAGSHEANCLGLAVMLKAFQHEGRFPARTRDVPHAAVAFVARQVGVKVTQFERYDWRARTPLIYQHVNPDGIFRLDMTTRLDLGRAAASAKRGQSSSSRALLRPPSCLVLLQAGAAARYRWRSPGEAG</sequence>
<evidence type="ECO:0000313" key="3">
    <source>
        <dbReference type="Proteomes" id="UP000525389"/>
    </source>
</evidence>
<comment type="caution">
    <text evidence="2">The sequence shown here is derived from an EMBL/GenBank/DDBJ whole genome shotgun (WGS) entry which is preliminary data.</text>
</comment>
<reference evidence="2 3" key="1">
    <citation type="submission" date="2020-08" db="EMBL/GenBank/DDBJ databases">
        <title>Genomic Encyclopedia of Type Strains, Phase IV (KMG-IV): sequencing the most valuable type-strain genomes for metagenomic binning, comparative biology and taxonomic classification.</title>
        <authorList>
            <person name="Goeker M."/>
        </authorList>
    </citation>
    <scope>NUCLEOTIDE SEQUENCE [LARGE SCALE GENOMIC DNA]</scope>
    <source>
        <strain evidence="2 3">DSM 101791</strain>
    </source>
</reference>
<dbReference type="EMBL" id="JACHFN010000005">
    <property type="protein sequence ID" value="MBB5234364.1"/>
    <property type="molecule type" value="Genomic_DNA"/>
</dbReference>
<name>A0A7W8LQ47_9DEIO</name>
<feature type="domain" description="DUF4158" evidence="1">
    <location>
        <begin position="6"/>
        <end position="83"/>
    </location>
</feature>